<dbReference type="PANTHER" id="PTHR30561:SF0">
    <property type="entry name" value="GUANIDINIUM EXPORTER"/>
    <property type="match status" value="1"/>
</dbReference>
<comment type="subcellular location">
    <subcellularLocation>
        <location evidence="1 7">Cell membrane</location>
        <topology evidence="1 7">Multi-pass membrane protein</topology>
    </subcellularLocation>
</comment>
<feature type="transmembrane region" description="Helical" evidence="8">
    <location>
        <begin position="87"/>
        <end position="103"/>
    </location>
</feature>
<comment type="similarity">
    <text evidence="7">Belongs to the drug/metabolite transporter (DMT) superfamily. Small multidrug resistance (SMR) (TC 2.A.7.1) family.</text>
</comment>
<name>A0A3A1R606_9BACI</name>
<dbReference type="PANTHER" id="PTHR30561">
    <property type="entry name" value="SMR FAMILY PROTON-DEPENDENT DRUG EFFLUX TRANSPORTER SUGE"/>
    <property type="match status" value="1"/>
</dbReference>
<keyword evidence="3" id="KW-1003">Cell membrane</keyword>
<dbReference type="FunFam" id="1.10.3730.20:FF:000001">
    <property type="entry name" value="Quaternary ammonium compound resistance transporter SugE"/>
    <property type="match status" value="1"/>
</dbReference>
<dbReference type="RefSeq" id="WP_119545343.1">
    <property type="nucleotide sequence ID" value="NZ_QXIR01000002.1"/>
</dbReference>
<keyword evidence="10" id="KW-1185">Reference proteome</keyword>
<evidence type="ECO:0000256" key="8">
    <source>
        <dbReference type="SAM" id="Phobius"/>
    </source>
</evidence>
<dbReference type="EMBL" id="QXIR01000002">
    <property type="protein sequence ID" value="RIW38445.1"/>
    <property type="molecule type" value="Genomic_DNA"/>
</dbReference>
<evidence type="ECO:0000256" key="2">
    <source>
        <dbReference type="ARBA" id="ARBA00022448"/>
    </source>
</evidence>
<dbReference type="Proteomes" id="UP000265801">
    <property type="component" value="Unassembled WGS sequence"/>
</dbReference>
<dbReference type="Gene3D" id="1.10.3730.20">
    <property type="match status" value="1"/>
</dbReference>
<dbReference type="OrthoDB" id="21828at2"/>
<evidence type="ECO:0000256" key="6">
    <source>
        <dbReference type="ARBA" id="ARBA00023136"/>
    </source>
</evidence>
<dbReference type="AlphaFoldDB" id="A0A3A1R606"/>
<dbReference type="InterPro" id="IPR000390">
    <property type="entry name" value="Small_drug/metabolite_transptr"/>
</dbReference>
<keyword evidence="6 8" id="KW-0472">Membrane</keyword>
<gene>
    <name evidence="9" type="ORF">D3H55_02600</name>
</gene>
<evidence type="ECO:0000256" key="4">
    <source>
        <dbReference type="ARBA" id="ARBA00022692"/>
    </source>
</evidence>
<proteinExistence type="inferred from homology"/>
<accession>A0A3A1R606</accession>
<evidence type="ECO:0000256" key="3">
    <source>
        <dbReference type="ARBA" id="ARBA00022475"/>
    </source>
</evidence>
<feature type="transmembrane region" description="Helical" evidence="8">
    <location>
        <begin position="29"/>
        <end position="53"/>
    </location>
</feature>
<dbReference type="InterPro" id="IPR037185">
    <property type="entry name" value="EmrE-like"/>
</dbReference>
<dbReference type="Pfam" id="PF00893">
    <property type="entry name" value="Multi_Drug_Res"/>
    <property type="match status" value="1"/>
</dbReference>
<keyword evidence="5 8" id="KW-1133">Transmembrane helix</keyword>
<evidence type="ECO:0000256" key="7">
    <source>
        <dbReference type="RuleBase" id="RU003942"/>
    </source>
</evidence>
<dbReference type="GO" id="GO:0005886">
    <property type="term" value="C:plasma membrane"/>
    <property type="evidence" value="ECO:0007669"/>
    <property type="project" value="UniProtKB-SubCell"/>
</dbReference>
<reference evidence="9 10" key="1">
    <citation type="submission" date="2018-09" db="EMBL/GenBank/DDBJ databases">
        <title>Bacillus saliacetes sp. nov., isolated from Thai shrimp paste (Ka-pi).</title>
        <authorList>
            <person name="Daroonpunt R."/>
            <person name="Tanasupawat S."/>
            <person name="Yiamsombut S."/>
        </authorList>
    </citation>
    <scope>NUCLEOTIDE SEQUENCE [LARGE SCALE GENOMIC DNA]</scope>
    <source>
        <strain evidence="9 10">SKP7-4</strain>
    </source>
</reference>
<feature type="transmembrane region" description="Helical" evidence="8">
    <location>
        <begin position="6"/>
        <end position="22"/>
    </location>
</feature>
<sequence length="104" mass="11236">MAWLYLITAGLFEVLLVTFMKLSDGYKKILPTILAFVSGGISFYLLSLALISIPISTGYSVWTGIGSAGAVIAGMLFFNETKDLKRIFFIGCIIVSVIGLKAFS</sequence>
<keyword evidence="4 7" id="KW-0812">Transmembrane</keyword>
<evidence type="ECO:0000313" key="10">
    <source>
        <dbReference type="Proteomes" id="UP000265801"/>
    </source>
</evidence>
<feature type="transmembrane region" description="Helical" evidence="8">
    <location>
        <begin position="59"/>
        <end position="78"/>
    </location>
</feature>
<dbReference type="SUPFAM" id="SSF103481">
    <property type="entry name" value="Multidrug resistance efflux transporter EmrE"/>
    <property type="match status" value="1"/>
</dbReference>
<dbReference type="GO" id="GO:0022857">
    <property type="term" value="F:transmembrane transporter activity"/>
    <property type="evidence" value="ECO:0007669"/>
    <property type="project" value="InterPro"/>
</dbReference>
<dbReference type="InterPro" id="IPR045324">
    <property type="entry name" value="Small_multidrug_res"/>
</dbReference>
<comment type="caution">
    <text evidence="9">The sequence shown here is derived from an EMBL/GenBank/DDBJ whole genome shotgun (WGS) entry which is preliminary data.</text>
</comment>
<protein>
    <submittedName>
        <fullName evidence="9">QacE family quaternary ammonium compound efflux SMR transporter</fullName>
    </submittedName>
</protein>
<evidence type="ECO:0000256" key="1">
    <source>
        <dbReference type="ARBA" id="ARBA00004651"/>
    </source>
</evidence>
<organism evidence="9 10">
    <name type="scientific">Bacillus salacetis</name>
    <dbReference type="NCBI Taxonomy" id="2315464"/>
    <lineage>
        <taxon>Bacteria</taxon>
        <taxon>Bacillati</taxon>
        <taxon>Bacillota</taxon>
        <taxon>Bacilli</taxon>
        <taxon>Bacillales</taxon>
        <taxon>Bacillaceae</taxon>
        <taxon>Bacillus</taxon>
    </lineage>
</organism>
<evidence type="ECO:0000256" key="5">
    <source>
        <dbReference type="ARBA" id="ARBA00022989"/>
    </source>
</evidence>
<evidence type="ECO:0000313" key="9">
    <source>
        <dbReference type="EMBL" id="RIW38445.1"/>
    </source>
</evidence>
<keyword evidence="2" id="KW-0813">Transport</keyword>